<name>A0ABD3QQQ4_9STRA</name>
<dbReference type="SMART" id="SM00316">
    <property type="entry name" value="S1"/>
    <property type="match status" value="1"/>
</dbReference>
<proteinExistence type="predicted"/>
<evidence type="ECO:0000313" key="3">
    <source>
        <dbReference type="EMBL" id="KAL3802673.1"/>
    </source>
</evidence>
<feature type="compositionally biased region" description="Basic residues" evidence="1">
    <location>
        <begin position="1"/>
        <end position="18"/>
    </location>
</feature>
<feature type="compositionally biased region" description="Gly residues" evidence="1">
    <location>
        <begin position="146"/>
        <end position="165"/>
    </location>
</feature>
<feature type="region of interest" description="Disordered" evidence="1">
    <location>
        <begin position="1"/>
        <end position="30"/>
    </location>
</feature>
<feature type="compositionally biased region" description="Basic residues" evidence="1">
    <location>
        <begin position="311"/>
        <end position="335"/>
    </location>
</feature>
<dbReference type="Pfam" id="PF00575">
    <property type="entry name" value="S1"/>
    <property type="match status" value="1"/>
</dbReference>
<feature type="region of interest" description="Disordered" evidence="1">
    <location>
        <begin position="90"/>
        <end position="116"/>
    </location>
</feature>
<evidence type="ECO:0000256" key="1">
    <source>
        <dbReference type="SAM" id="MobiDB-lite"/>
    </source>
</evidence>
<protein>
    <recommendedName>
        <fullName evidence="2">S1 motif domain-containing protein</fullName>
    </recommendedName>
</protein>
<gene>
    <name evidence="3" type="ORF">HJC23_011997</name>
</gene>
<sequence length="426" mass="48157">MNRTAHHPQHHHRHHHHPPPPPPPPLHSIHRGIVTRLTPYGCFVRLLHSPHSGLVHISQLHPTKVDDVRNVVDVEGEVYVKVMEVCVDSDRNDNVDDDGDGGGEGRSKHNRPRIKLSMKYVDQENGMDLDPDHSKMEQDLFHSGRRGGIGGGGDSRGERGGGGGGGVDTLLGRALSSNIGMSCAMDPGNLILRGKVSGGAGGADGSDVVFNGYSLVGEEEGEAEDVMYERANEKEEQAFHRNNNNNNNNNKDMGVAETKMVRPMGRGRGTTLPAWMTRGDADDRLGTLDRSKHIHRKGDGNDSEEEDADSRRRRKGSKHGRKDKRHKHHKRREKHDRHEEDRRRRRDRSPSYSYSSSVRSESPSPSRERKRAHRKRNDSSRKRYKERRSSRSPSRERNSKANNSEFASVEEAKAVMERLERRRRER</sequence>
<dbReference type="Proteomes" id="UP001516023">
    <property type="component" value="Unassembled WGS sequence"/>
</dbReference>
<dbReference type="InterPro" id="IPR012340">
    <property type="entry name" value="NA-bd_OB-fold"/>
</dbReference>
<feature type="domain" description="S1 motif" evidence="2">
    <location>
        <begin position="27"/>
        <end position="119"/>
    </location>
</feature>
<feature type="compositionally biased region" description="Low complexity" evidence="1">
    <location>
        <begin position="350"/>
        <end position="365"/>
    </location>
</feature>
<reference evidence="3 4" key="1">
    <citation type="journal article" date="2020" name="G3 (Bethesda)">
        <title>Improved Reference Genome for Cyclotella cryptica CCMP332, a Model for Cell Wall Morphogenesis, Salinity Adaptation, and Lipid Production in Diatoms (Bacillariophyta).</title>
        <authorList>
            <person name="Roberts W.R."/>
            <person name="Downey K.M."/>
            <person name="Ruck E.C."/>
            <person name="Traller J.C."/>
            <person name="Alverson A.J."/>
        </authorList>
    </citation>
    <scope>NUCLEOTIDE SEQUENCE [LARGE SCALE GENOMIC DNA]</scope>
    <source>
        <strain evidence="3 4">CCMP332</strain>
    </source>
</reference>
<feature type="compositionally biased region" description="Basic and acidic residues" evidence="1">
    <location>
        <begin position="279"/>
        <end position="291"/>
    </location>
</feature>
<evidence type="ECO:0000313" key="4">
    <source>
        <dbReference type="Proteomes" id="UP001516023"/>
    </source>
</evidence>
<organism evidence="3 4">
    <name type="scientific">Cyclotella cryptica</name>
    <dbReference type="NCBI Taxonomy" id="29204"/>
    <lineage>
        <taxon>Eukaryota</taxon>
        <taxon>Sar</taxon>
        <taxon>Stramenopiles</taxon>
        <taxon>Ochrophyta</taxon>
        <taxon>Bacillariophyta</taxon>
        <taxon>Coscinodiscophyceae</taxon>
        <taxon>Thalassiosirophycidae</taxon>
        <taxon>Stephanodiscales</taxon>
        <taxon>Stephanodiscaceae</taxon>
        <taxon>Cyclotella</taxon>
    </lineage>
</organism>
<dbReference type="EMBL" id="JABMIG020000018">
    <property type="protein sequence ID" value="KAL3802673.1"/>
    <property type="molecule type" value="Genomic_DNA"/>
</dbReference>
<comment type="caution">
    <text evidence="3">The sequence shown here is derived from an EMBL/GenBank/DDBJ whole genome shotgun (WGS) entry which is preliminary data.</text>
</comment>
<feature type="region of interest" description="Disordered" evidence="1">
    <location>
        <begin position="263"/>
        <end position="426"/>
    </location>
</feature>
<dbReference type="SUPFAM" id="SSF50249">
    <property type="entry name" value="Nucleic acid-binding proteins"/>
    <property type="match status" value="1"/>
</dbReference>
<evidence type="ECO:0000259" key="2">
    <source>
        <dbReference type="PROSITE" id="PS50126"/>
    </source>
</evidence>
<feature type="region of interest" description="Disordered" evidence="1">
    <location>
        <begin position="141"/>
        <end position="165"/>
    </location>
</feature>
<keyword evidence="4" id="KW-1185">Reference proteome</keyword>
<dbReference type="AlphaFoldDB" id="A0ABD3QQQ4"/>
<feature type="compositionally biased region" description="Basic and acidic residues" evidence="1">
    <location>
        <begin position="410"/>
        <end position="426"/>
    </location>
</feature>
<dbReference type="PANTHER" id="PTHR15838">
    <property type="entry name" value="NUCLEOLAR PROTEIN OF 40 KDA"/>
    <property type="match status" value="1"/>
</dbReference>
<dbReference type="Gene3D" id="2.40.50.140">
    <property type="entry name" value="Nucleic acid-binding proteins"/>
    <property type="match status" value="1"/>
</dbReference>
<dbReference type="PANTHER" id="PTHR15838:SF1">
    <property type="entry name" value="ZINC FINGER CCHC DOMAIN-CONTAINING PROTEIN 17"/>
    <property type="match status" value="1"/>
</dbReference>
<feature type="compositionally biased region" description="Basic and acidic residues" evidence="1">
    <location>
        <begin position="377"/>
        <end position="399"/>
    </location>
</feature>
<dbReference type="InterPro" id="IPR003029">
    <property type="entry name" value="S1_domain"/>
</dbReference>
<dbReference type="PROSITE" id="PS50126">
    <property type="entry name" value="S1"/>
    <property type="match status" value="1"/>
</dbReference>
<accession>A0ABD3QQQ4</accession>